<sequence length="175" mass="18787">MKSQHLYLTGYRGCGKSSVAKQLAEQLDLPCVDLDDLIESEAGCSITEIFEAEGESGFRERESQALLTLSDSPSHVIALGGGAILRAANRTVIAATGWCVWLDADPKVIAERLAGDDSTGARRPSLTGMSPTDEIVAVMSQREPLYRQAADYSIDTTHRSISEISLEVAAAFRGL</sequence>
<dbReference type="InterPro" id="IPR031322">
    <property type="entry name" value="Shikimate/glucono_kinase"/>
</dbReference>
<evidence type="ECO:0000256" key="8">
    <source>
        <dbReference type="ARBA" id="ARBA00022840"/>
    </source>
</evidence>
<protein>
    <recommendedName>
        <fullName evidence="3 11">Shikimate kinase</fullName>
        <shortName evidence="11">SK</shortName>
        <ecNumber evidence="3 11">2.7.1.71</ecNumber>
    </recommendedName>
</protein>
<dbReference type="InterPro" id="IPR027417">
    <property type="entry name" value="P-loop_NTPase"/>
</dbReference>
<feature type="binding site" evidence="11">
    <location>
        <position position="35"/>
    </location>
    <ligand>
        <name>substrate</name>
    </ligand>
</feature>
<dbReference type="EMBL" id="SJPK01000001">
    <property type="protein sequence ID" value="TWT75183.1"/>
    <property type="molecule type" value="Genomic_DNA"/>
</dbReference>
<dbReference type="PANTHER" id="PTHR21087">
    <property type="entry name" value="SHIKIMATE KINASE"/>
    <property type="match status" value="1"/>
</dbReference>
<comment type="pathway">
    <text evidence="1 11">Metabolic intermediate biosynthesis; chorismate biosynthesis; chorismate from D-erythrose 4-phosphate and phosphoenolpyruvate: step 5/7.</text>
</comment>
<feature type="binding site" evidence="11">
    <location>
        <position position="123"/>
    </location>
    <ligand>
        <name>ATP</name>
        <dbReference type="ChEBI" id="CHEBI:30616"/>
    </ligand>
</feature>
<comment type="caution">
    <text evidence="12">The sequence shown here is derived from an EMBL/GenBank/DDBJ whole genome shotgun (WGS) entry which is preliminary data.</text>
</comment>
<evidence type="ECO:0000256" key="6">
    <source>
        <dbReference type="ARBA" id="ARBA00022741"/>
    </source>
</evidence>
<proteinExistence type="inferred from homology"/>
<comment type="catalytic activity">
    <reaction evidence="10 11">
        <text>shikimate + ATP = 3-phosphoshikimate + ADP + H(+)</text>
        <dbReference type="Rhea" id="RHEA:13121"/>
        <dbReference type="ChEBI" id="CHEBI:15378"/>
        <dbReference type="ChEBI" id="CHEBI:30616"/>
        <dbReference type="ChEBI" id="CHEBI:36208"/>
        <dbReference type="ChEBI" id="CHEBI:145989"/>
        <dbReference type="ChEBI" id="CHEBI:456216"/>
        <dbReference type="EC" id="2.7.1.71"/>
    </reaction>
</comment>
<dbReference type="SUPFAM" id="SSF52540">
    <property type="entry name" value="P-loop containing nucleoside triphosphate hydrolases"/>
    <property type="match status" value="1"/>
</dbReference>
<dbReference type="GO" id="GO:0000287">
    <property type="term" value="F:magnesium ion binding"/>
    <property type="evidence" value="ECO:0007669"/>
    <property type="project" value="UniProtKB-UniRule"/>
</dbReference>
<feature type="binding site" evidence="11">
    <location>
        <position position="81"/>
    </location>
    <ligand>
        <name>substrate</name>
    </ligand>
</feature>
<evidence type="ECO:0000256" key="3">
    <source>
        <dbReference type="ARBA" id="ARBA00012154"/>
    </source>
</evidence>
<evidence type="ECO:0000256" key="10">
    <source>
        <dbReference type="ARBA" id="ARBA00048567"/>
    </source>
</evidence>
<dbReference type="InterPro" id="IPR000623">
    <property type="entry name" value="Shikimate_kinase/TSH1"/>
</dbReference>
<dbReference type="HAMAP" id="MF_00109">
    <property type="entry name" value="Shikimate_kinase"/>
    <property type="match status" value="1"/>
</dbReference>
<dbReference type="PROSITE" id="PS01128">
    <property type="entry name" value="SHIKIMATE_KINASE"/>
    <property type="match status" value="1"/>
</dbReference>
<dbReference type="PRINTS" id="PR01100">
    <property type="entry name" value="SHIKIMTKNASE"/>
</dbReference>
<dbReference type="GO" id="GO:0008652">
    <property type="term" value="P:amino acid biosynthetic process"/>
    <property type="evidence" value="ECO:0007669"/>
    <property type="project" value="UniProtKB-KW"/>
</dbReference>
<dbReference type="GO" id="GO:0009423">
    <property type="term" value="P:chorismate biosynthetic process"/>
    <property type="evidence" value="ECO:0007669"/>
    <property type="project" value="UniProtKB-UniRule"/>
</dbReference>
<keyword evidence="13" id="KW-1185">Reference proteome</keyword>
<dbReference type="RefSeq" id="WP_146389650.1">
    <property type="nucleotide sequence ID" value="NZ_SJPK01000001.1"/>
</dbReference>
<organism evidence="12 13">
    <name type="scientific">Allorhodopirellula solitaria</name>
    <dbReference type="NCBI Taxonomy" id="2527987"/>
    <lineage>
        <taxon>Bacteria</taxon>
        <taxon>Pseudomonadati</taxon>
        <taxon>Planctomycetota</taxon>
        <taxon>Planctomycetia</taxon>
        <taxon>Pirellulales</taxon>
        <taxon>Pirellulaceae</taxon>
        <taxon>Allorhodopirellula</taxon>
    </lineage>
</organism>
<feature type="binding site" evidence="11">
    <location>
        <position position="142"/>
    </location>
    <ligand>
        <name>substrate</name>
    </ligand>
</feature>
<evidence type="ECO:0000256" key="5">
    <source>
        <dbReference type="ARBA" id="ARBA00022679"/>
    </source>
</evidence>
<dbReference type="GO" id="GO:0004765">
    <property type="term" value="F:shikimate kinase activity"/>
    <property type="evidence" value="ECO:0007669"/>
    <property type="project" value="UniProtKB-UniRule"/>
</dbReference>
<evidence type="ECO:0000256" key="1">
    <source>
        <dbReference type="ARBA" id="ARBA00004842"/>
    </source>
</evidence>
<keyword evidence="9 11" id="KW-0057">Aromatic amino acid biosynthesis</keyword>
<dbReference type="Pfam" id="PF01202">
    <property type="entry name" value="SKI"/>
    <property type="match status" value="1"/>
</dbReference>
<comment type="cofactor">
    <cofactor evidence="11">
        <name>Mg(2+)</name>
        <dbReference type="ChEBI" id="CHEBI:18420"/>
    </cofactor>
    <text evidence="11">Binds 1 Mg(2+) ion per subunit.</text>
</comment>
<feature type="binding site" evidence="11">
    <location>
        <position position="59"/>
    </location>
    <ligand>
        <name>substrate</name>
    </ligand>
</feature>
<keyword evidence="11" id="KW-0479">Metal-binding</keyword>
<accession>A0A5C5YJW0</accession>
<feature type="binding site" evidence="11">
    <location>
        <position position="17"/>
    </location>
    <ligand>
        <name>Mg(2+)</name>
        <dbReference type="ChEBI" id="CHEBI:18420"/>
    </ligand>
</feature>
<keyword evidence="5 11" id="KW-0808">Transferase</keyword>
<dbReference type="PANTHER" id="PTHR21087:SF16">
    <property type="entry name" value="SHIKIMATE KINASE 1, CHLOROPLASTIC"/>
    <property type="match status" value="1"/>
</dbReference>
<keyword evidence="11" id="KW-0963">Cytoplasm</keyword>
<dbReference type="AlphaFoldDB" id="A0A5C5YJW0"/>
<keyword evidence="4 11" id="KW-0028">Amino-acid biosynthesis</keyword>
<keyword evidence="11" id="KW-0460">Magnesium</keyword>
<evidence type="ECO:0000256" key="4">
    <source>
        <dbReference type="ARBA" id="ARBA00022605"/>
    </source>
</evidence>
<name>A0A5C5YJW0_9BACT</name>
<comment type="subunit">
    <text evidence="11">Monomer.</text>
</comment>
<dbReference type="OrthoDB" id="9800332at2"/>
<evidence type="ECO:0000313" key="13">
    <source>
        <dbReference type="Proteomes" id="UP000318053"/>
    </source>
</evidence>
<dbReference type="InterPro" id="IPR023000">
    <property type="entry name" value="Shikimate_kinase_CS"/>
</dbReference>
<gene>
    <name evidence="12" type="primary">aroL</name>
    <name evidence="11" type="synonym">aroK</name>
    <name evidence="12" type="ORF">CA85_04720</name>
</gene>
<reference evidence="12 13" key="1">
    <citation type="submission" date="2019-02" db="EMBL/GenBank/DDBJ databases">
        <title>Deep-cultivation of Planctomycetes and their phenomic and genomic characterization uncovers novel biology.</title>
        <authorList>
            <person name="Wiegand S."/>
            <person name="Jogler M."/>
            <person name="Boedeker C."/>
            <person name="Pinto D."/>
            <person name="Vollmers J."/>
            <person name="Rivas-Marin E."/>
            <person name="Kohn T."/>
            <person name="Peeters S.H."/>
            <person name="Heuer A."/>
            <person name="Rast P."/>
            <person name="Oberbeckmann S."/>
            <person name="Bunk B."/>
            <person name="Jeske O."/>
            <person name="Meyerdierks A."/>
            <person name="Storesund J.E."/>
            <person name="Kallscheuer N."/>
            <person name="Luecker S."/>
            <person name="Lage O.M."/>
            <person name="Pohl T."/>
            <person name="Merkel B.J."/>
            <person name="Hornburger P."/>
            <person name="Mueller R.-W."/>
            <person name="Bruemmer F."/>
            <person name="Labrenz M."/>
            <person name="Spormann A.M."/>
            <person name="Op Den Camp H."/>
            <person name="Overmann J."/>
            <person name="Amann R."/>
            <person name="Jetten M.S.M."/>
            <person name="Mascher T."/>
            <person name="Medema M.H."/>
            <person name="Devos D.P."/>
            <person name="Kaster A.-K."/>
            <person name="Ovreas L."/>
            <person name="Rohde M."/>
            <person name="Galperin M.Y."/>
            <person name="Jogler C."/>
        </authorList>
    </citation>
    <scope>NUCLEOTIDE SEQUENCE [LARGE SCALE GENOMIC DNA]</scope>
    <source>
        <strain evidence="12 13">CA85</strain>
    </source>
</reference>
<dbReference type="Gene3D" id="3.40.50.300">
    <property type="entry name" value="P-loop containing nucleotide triphosphate hydrolases"/>
    <property type="match status" value="1"/>
</dbReference>
<dbReference type="CDD" id="cd00464">
    <property type="entry name" value="SK"/>
    <property type="match status" value="1"/>
</dbReference>
<dbReference type="GO" id="GO:0005524">
    <property type="term" value="F:ATP binding"/>
    <property type="evidence" value="ECO:0007669"/>
    <property type="project" value="UniProtKB-UniRule"/>
</dbReference>
<evidence type="ECO:0000256" key="2">
    <source>
        <dbReference type="ARBA" id="ARBA00006997"/>
    </source>
</evidence>
<evidence type="ECO:0000313" key="12">
    <source>
        <dbReference type="EMBL" id="TWT75183.1"/>
    </source>
</evidence>
<dbReference type="UniPathway" id="UPA00053">
    <property type="reaction ID" value="UER00088"/>
</dbReference>
<dbReference type="GO" id="GO:0005829">
    <property type="term" value="C:cytosol"/>
    <property type="evidence" value="ECO:0007669"/>
    <property type="project" value="TreeGrafter"/>
</dbReference>
<comment type="subcellular location">
    <subcellularLocation>
        <location evidence="11">Cytoplasm</location>
    </subcellularLocation>
</comment>
<comment type="function">
    <text evidence="11">Catalyzes the specific phosphorylation of the 3-hydroxyl group of shikimic acid using ATP as a cosubstrate.</text>
</comment>
<evidence type="ECO:0000256" key="9">
    <source>
        <dbReference type="ARBA" id="ARBA00023141"/>
    </source>
</evidence>
<keyword evidence="8 11" id="KW-0067">ATP-binding</keyword>
<dbReference type="EC" id="2.7.1.71" evidence="3 11"/>
<evidence type="ECO:0000256" key="11">
    <source>
        <dbReference type="HAMAP-Rule" id="MF_00109"/>
    </source>
</evidence>
<dbReference type="Proteomes" id="UP000318053">
    <property type="component" value="Unassembled WGS sequence"/>
</dbReference>
<keyword evidence="7 11" id="KW-0418">Kinase</keyword>
<dbReference type="GO" id="GO:0009073">
    <property type="term" value="P:aromatic amino acid family biosynthetic process"/>
    <property type="evidence" value="ECO:0007669"/>
    <property type="project" value="UniProtKB-KW"/>
</dbReference>
<keyword evidence="6 11" id="KW-0547">Nucleotide-binding</keyword>
<evidence type="ECO:0000256" key="7">
    <source>
        <dbReference type="ARBA" id="ARBA00022777"/>
    </source>
</evidence>
<comment type="similarity">
    <text evidence="2 11">Belongs to the shikimate kinase family.</text>
</comment>
<feature type="binding site" evidence="11">
    <location>
        <position position="159"/>
    </location>
    <ligand>
        <name>ATP</name>
        <dbReference type="ChEBI" id="CHEBI:30616"/>
    </ligand>
</feature>
<feature type="binding site" evidence="11">
    <location>
        <begin position="13"/>
        <end position="18"/>
    </location>
    <ligand>
        <name>ATP</name>
        <dbReference type="ChEBI" id="CHEBI:30616"/>
    </ligand>
</feature>